<protein>
    <recommendedName>
        <fullName evidence="1">DUF4817 domain-containing protein</fullName>
    </recommendedName>
</protein>
<gene>
    <name evidence="2" type="ORF">B7P43_G11006</name>
</gene>
<name>A0A2J7PPZ9_9NEOP</name>
<dbReference type="InterPro" id="IPR032135">
    <property type="entry name" value="DUF4817"/>
</dbReference>
<dbReference type="AlphaFoldDB" id="A0A2J7PPZ9"/>
<comment type="caution">
    <text evidence="2">The sequence shown here is derived from an EMBL/GenBank/DDBJ whole genome shotgun (WGS) entry which is preliminary data.</text>
</comment>
<dbReference type="OrthoDB" id="7975043at2759"/>
<evidence type="ECO:0000313" key="2">
    <source>
        <dbReference type="EMBL" id="PNF18414.1"/>
    </source>
</evidence>
<proteinExistence type="predicted"/>
<dbReference type="InParanoid" id="A0A2J7PPZ9"/>
<accession>A0A2J7PPZ9</accession>
<dbReference type="Pfam" id="PF16087">
    <property type="entry name" value="DUF4817"/>
    <property type="match status" value="1"/>
</dbReference>
<sequence length="353" mass="41189">MVRARYSLEKRVFIYDCYVKTHSYKSCRRKFRLKFPETTCPSGDTISKLVKKVRTHGILIDRKPLKRNRVLTEEKLDDIGHRLENSPRKSLRRLAQQSGVSLGSAWTATKLLHIRPYKFTVVHEIKPVDYEKRVRFCNWFINHVHDGLLDPKLTFFTDEANFNLSGYVNSQNNRYWSSENPHALIQLPLYDQKIGVWCAVSAHRIIGPIFYEGTLDAQRYINEILNQFFVNLAPAEERFGYFMQDGATPHTAKETIRALRGVFGELNGDDRIVSKGLWPPRSPDLNPCDFYLWGKLKNVVYANNPHDLEALKQNIREAIDNIQQRELQQVSQNLFKRIQACLTTEGRHFEHLL</sequence>
<keyword evidence="3" id="KW-1185">Reference proteome</keyword>
<dbReference type="Proteomes" id="UP000235965">
    <property type="component" value="Unassembled WGS sequence"/>
</dbReference>
<dbReference type="Gene3D" id="3.30.420.10">
    <property type="entry name" value="Ribonuclease H-like superfamily/Ribonuclease H"/>
    <property type="match status" value="1"/>
</dbReference>
<reference evidence="2 3" key="1">
    <citation type="submission" date="2017-12" db="EMBL/GenBank/DDBJ databases">
        <title>Hemimetabolous genomes reveal molecular basis of termite eusociality.</title>
        <authorList>
            <person name="Harrison M.C."/>
            <person name="Jongepier E."/>
            <person name="Robertson H.M."/>
            <person name="Arning N."/>
            <person name="Bitard-Feildel T."/>
            <person name="Chao H."/>
            <person name="Childers C.P."/>
            <person name="Dinh H."/>
            <person name="Doddapaneni H."/>
            <person name="Dugan S."/>
            <person name="Gowin J."/>
            <person name="Greiner C."/>
            <person name="Han Y."/>
            <person name="Hu H."/>
            <person name="Hughes D.S.T."/>
            <person name="Huylmans A.-K."/>
            <person name="Kemena C."/>
            <person name="Kremer L.P.M."/>
            <person name="Lee S.L."/>
            <person name="Lopez-Ezquerra A."/>
            <person name="Mallet L."/>
            <person name="Monroy-Kuhn J.M."/>
            <person name="Moser A."/>
            <person name="Murali S.C."/>
            <person name="Muzny D.M."/>
            <person name="Otani S."/>
            <person name="Piulachs M.-D."/>
            <person name="Poelchau M."/>
            <person name="Qu J."/>
            <person name="Schaub F."/>
            <person name="Wada-Katsumata A."/>
            <person name="Worley K.C."/>
            <person name="Xie Q."/>
            <person name="Ylla G."/>
            <person name="Poulsen M."/>
            <person name="Gibbs R.A."/>
            <person name="Schal C."/>
            <person name="Richards S."/>
            <person name="Belles X."/>
            <person name="Korb J."/>
            <person name="Bornberg-Bauer E."/>
        </authorList>
    </citation>
    <scope>NUCLEOTIDE SEQUENCE [LARGE SCALE GENOMIC DNA]</scope>
    <source>
        <tissue evidence="2">Whole body</tissue>
    </source>
</reference>
<evidence type="ECO:0000259" key="1">
    <source>
        <dbReference type="Pfam" id="PF16087"/>
    </source>
</evidence>
<dbReference type="PANTHER" id="PTHR47326">
    <property type="entry name" value="TRANSPOSABLE ELEMENT TC3 TRANSPOSASE-LIKE PROTEIN"/>
    <property type="match status" value="1"/>
</dbReference>
<organism evidence="2 3">
    <name type="scientific">Cryptotermes secundus</name>
    <dbReference type="NCBI Taxonomy" id="105785"/>
    <lineage>
        <taxon>Eukaryota</taxon>
        <taxon>Metazoa</taxon>
        <taxon>Ecdysozoa</taxon>
        <taxon>Arthropoda</taxon>
        <taxon>Hexapoda</taxon>
        <taxon>Insecta</taxon>
        <taxon>Pterygota</taxon>
        <taxon>Neoptera</taxon>
        <taxon>Polyneoptera</taxon>
        <taxon>Dictyoptera</taxon>
        <taxon>Blattodea</taxon>
        <taxon>Blattoidea</taxon>
        <taxon>Termitoidae</taxon>
        <taxon>Kalotermitidae</taxon>
        <taxon>Cryptotermitinae</taxon>
        <taxon>Cryptotermes</taxon>
    </lineage>
</organism>
<dbReference type="STRING" id="105785.A0A2J7PPZ9"/>
<dbReference type="InterPro" id="IPR036397">
    <property type="entry name" value="RNaseH_sf"/>
</dbReference>
<feature type="domain" description="DUF4817" evidence="1">
    <location>
        <begin position="7"/>
        <end position="59"/>
    </location>
</feature>
<dbReference type="PANTHER" id="PTHR47326:SF1">
    <property type="entry name" value="HTH PSQ-TYPE DOMAIN-CONTAINING PROTEIN"/>
    <property type="match status" value="1"/>
</dbReference>
<evidence type="ECO:0000313" key="3">
    <source>
        <dbReference type="Proteomes" id="UP000235965"/>
    </source>
</evidence>
<dbReference type="GO" id="GO:0003676">
    <property type="term" value="F:nucleic acid binding"/>
    <property type="evidence" value="ECO:0007669"/>
    <property type="project" value="InterPro"/>
</dbReference>
<dbReference type="EMBL" id="NEVH01022641">
    <property type="protein sequence ID" value="PNF18414.1"/>
    <property type="molecule type" value="Genomic_DNA"/>
</dbReference>